<dbReference type="Proteomes" id="UP000658305">
    <property type="component" value="Unassembled WGS sequence"/>
</dbReference>
<proteinExistence type="inferred from homology"/>
<evidence type="ECO:0000256" key="1">
    <source>
        <dbReference type="ARBA" id="ARBA00008683"/>
    </source>
</evidence>
<dbReference type="PANTHER" id="PTHR42987">
    <property type="entry name" value="PEPTIDASE S49"/>
    <property type="match status" value="1"/>
</dbReference>
<feature type="region of interest" description="Disordered" evidence="2">
    <location>
        <begin position="288"/>
        <end position="315"/>
    </location>
</feature>
<name>A0ABQ3F7X8_9RHOB</name>
<feature type="compositionally biased region" description="Basic and acidic residues" evidence="2">
    <location>
        <begin position="305"/>
        <end position="315"/>
    </location>
</feature>
<evidence type="ECO:0000313" key="5">
    <source>
        <dbReference type="Proteomes" id="UP000658305"/>
    </source>
</evidence>
<evidence type="ECO:0000259" key="3">
    <source>
        <dbReference type="Pfam" id="PF01343"/>
    </source>
</evidence>
<gene>
    <name evidence="4" type="ORF">GCM10007291_07300</name>
</gene>
<evidence type="ECO:0000256" key="2">
    <source>
        <dbReference type="SAM" id="MobiDB-lite"/>
    </source>
</evidence>
<dbReference type="EMBL" id="BMYI01000001">
    <property type="protein sequence ID" value="GHC12571.1"/>
    <property type="molecule type" value="Genomic_DNA"/>
</dbReference>
<keyword evidence="5" id="KW-1185">Reference proteome</keyword>
<dbReference type="SUPFAM" id="SSF52096">
    <property type="entry name" value="ClpP/crotonase"/>
    <property type="match status" value="1"/>
</dbReference>
<dbReference type="Pfam" id="PF01343">
    <property type="entry name" value="Peptidase_S49"/>
    <property type="match status" value="1"/>
</dbReference>
<dbReference type="RefSeq" id="WP_189380197.1">
    <property type="nucleotide sequence ID" value="NZ_BMYI01000001.1"/>
</dbReference>
<dbReference type="PANTHER" id="PTHR42987:SF7">
    <property type="entry name" value="SIGNAL PEPTIDE PEPTIDASE SPPA-RELATED"/>
    <property type="match status" value="1"/>
</dbReference>
<feature type="domain" description="Peptidase S49" evidence="3">
    <location>
        <begin position="145"/>
        <end position="285"/>
    </location>
</feature>
<organism evidence="4 5">
    <name type="scientific">Gemmobacter nanjingensis</name>
    <dbReference type="NCBI Taxonomy" id="488454"/>
    <lineage>
        <taxon>Bacteria</taxon>
        <taxon>Pseudomonadati</taxon>
        <taxon>Pseudomonadota</taxon>
        <taxon>Alphaproteobacteria</taxon>
        <taxon>Rhodobacterales</taxon>
        <taxon>Paracoccaceae</taxon>
        <taxon>Gemmobacter</taxon>
    </lineage>
</organism>
<dbReference type="InterPro" id="IPR033855">
    <property type="entry name" value="Protein_C"/>
</dbReference>
<feature type="compositionally biased region" description="Low complexity" evidence="2">
    <location>
        <begin position="288"/>
        <end position="304"/>
    </location>
</feature>
<dbReference type="InterPro" id="IPR029045">
    <property type="entry name" value="ClpP/crotonase-like_dom_sf"/>
</dbReference>
<accession>A0ABQ3F7X8</accession>
<sequence>MHNDLTAIIAAIRAQPWAIMPEYLEAIEAIAARALDADVLARIAGDSHHRTIGASWSALAAVGMPLDGATSATQRDGAAIIPMLGPIFPRSSMISASSDGTSLSTMMRDLRVANASEQIDRIVMLVDSPGGVVSGLGEAADEIAASRKPVTAFVTGMCASAAYWLSSQAREIVMDRSAYAGSLGVVATVTRQEAVGQDGRRAYEIVSSGAPLKRADPSTEEGLAALQADVDAAEAVFFADVARGRRVSLETISSDFGQGGMLAAERAVRVGMADRIGTLEGVLSQVSGRTRSNTGGRRALAAAELETRRRAADRS</sequence>
<comment type="caution">
    <text evidence="4">The sequence shown here is derived from an EMBL/GenBank/DDBJ whole genome shotgun (WGS) entry which is preliminary data.</text>
</comment>
<comment type="similarity">
    <text evidence="1">Belongs to the peptidase S49 family.</text>
</comment>
<protein>
    <recommendedName>
        <fullName evidence="3">Peptidase S49 domain-containing protein</fullName>
    </recommendedName>
</protein>
<dbReference type="CDD" id="cd07022">
    <property type="entry name" value="S49_Sppa_36K_type"/>
    <property type="match status" value="1"/>
</dbReference>
<dbReference type="Gene3D" id="3.90.226.10">
    <property type="entry name" value="2-enoyl-CoA Hydratase, Chain A, domain 1"/>
    <property type="match status" value="1"/>
</dbReference>
<dbReference type="InterPro" id="IPR002142">
    <property type="entry name" value="Peptidase_S49"/>
</dbReference>
<reference evidence="5" key="1">
    <citation type="journal article" date="2019" name="Int. J. Syst. Evol. Microbiol.">
        <title>The Global Catalogue of Microorganisms (GCM) 10K type strain sequencing project: providing services to taxonomists for standard genome sequencing and annotation.</title>
        <authorList>
            <consortium name="The Broad Institute Genomics Platform"/>
            <consortium name="The Broad Institute Genome Sequencing Center for Infectious Disease"/>
            <person name="Wu L."/>
            <person name="Ma J."/>
        </authorList>
    </citation>
    <scope>NUCLEOTIDE SEQUENCE [LARGE SCALE GENOMIC DNA]</scope>
    <source>
        <strain evidence="5">KCTC 23298</strain>
    </source>
</reference>
<evidence type="ECO:0000313" key="4">
    <source>
        <dbReference type="EMBL" id="GHC12571.1"/>
    </source>
</evidence>